<accession>A0A9P0MQ23</accession>
<evidence type="ECO:0000259" key="2">
    <source>
        <dbReference type="PROSITE" id="PS50222"/>
    </source>
</evidence>
<dbReference type="Pfam" id="PF13499">
    <property type="entry name" value="EF-hand_7"/>
    <property type="match status" value="2"/>
</dbReference>
<dbReference type="PROSITE" id="PS50222">
    <property type="entry name" value="EF_HAND_2"/>
    <property type="match status" value="2"/>
</dbReference>
<dbReference type="EMBL" id="OV725080">
    <property type="protein sequence ID" value="CAH1398771.1"/>
    <property type="molecule type" value="Genomic_DNA"/>
</dbReference>
<dbReference type="SUPFAM" id="SSF47473">
    <property type="entry name" value="EF-hand"/>
    <property type="match status" value="1"/>
</dbReference>
<dbReference type="GO" id="GO:0005509">
    <property type="term" value="F:calcium ion binding"/>
    <property type="evidence" value="ECO:0007669"/>
    <property type="project" value="InterPro"/>
</dbReference>
<feature type="domain" description="EF-hand" evidence="2">
    <location>
        <begin position="8"/>
        <end position="43"/>
    </location>
</feature>
<dbReference type="GO" id="GO:0072686">
    <property type="term" value="C:mitotic spindle"/>
    <property type="evidence" value="ECO:0007669"/>
    <property type="project" value="UniProtKB-ARBA"/>
</dbReference>
<reference evidence="3" key="1">
    <citation type="submission" date="2022-01" db="EMBL/GenBank/DDBJ databases">
        <authorList>
            <person name="King R."/>
        </authorList>
    </citation>
    <scope>NUCLEOTIDE SEQUENCE</scope>
</reference>
<dbReference type="FunFam" id="1.10.238.10:FF:000527">
    <property type="entry name" value="Calmodulin-3"/>
    <property type="match status" value="1"/>
</dbReference>
<gene>
    <name evidence="3" type="ORF">NEZAVI_LOCUS8362</name>
</gene>
<dbReference type="PANTHER" id="PTHR23048:SF0">
    <property type="entry name" value="CALMODULIN LIKE 3"/>
    <property type="match status" value="1"/>
</dbReference>
<protein>
    <recommendedName>
        <fullName evidence="2">EF-hand domain-containing protein</fullName>
    </recommendedName>
</protein>
<dbReference type="AlphaFoldDB" id="A0A9P0MQ23"/>
<dbReference type="SMART" id="SM00054">
    <property type="entry name" value="EFh"/>
    <property type="match status" value="2"/>
</dbReference>
<keyword evidence="4" id="KW-1185">Reference proteome</keyword>
<dbReference type="InterPro" id="IPR002048">
    <property type="entry name" value="EF_hand_dom"/>
</dbReference>
<evidence type="ECO:0000313" key="3">
    <source>
        <dbReference type="EMBL" id="CAH1398771.1"/>
    </source>
</evidence>
<dbReference type="Proteomes" id="UP001152798">
    <property type="component" value="Chromosome 4"/>
</dbReference>
<feature type="domain" description="EF-hand" evidence="2">
    <location>
        <begin position="80"/>
        <end position="115"/>
    </location>
</feature>
<sequence length="148" mass="16575">MTELFSEGQIRELHEAFSLADKSGKGVIEGNNVGIVMRRLGHIVTDEEAEAMMDEISEEPKKITFADFLTLMANKMKQANTEEMVQEAFKVLDTDGEGLIRVEELERVLTGLGDRLSPREYQEMMTVMGLGVGDQISFSNFRNIIGDI</sequence>
<dbReference type="Gene3D" id="1.10.238.10">
    <property type="entry name" value="EF-hand"/>
    <property type="match status" value="2"/>
</dbReference>
<keyword evidence="1" id="KW-0677">Repeat</keyword>
<dbReference type="PANTHER" id="PTHR23048">
    <property type="entry name" value="MYOSIN LIGHT CHAIN 1, 3"/>
    <property type="match status" value="1"/>
</dbReference>
<proteinExistence type="predicted"/>
<evidence type="ECO:0000313" key="4">
    <source>
        <dbReference type="Proteomes" id="UP001152798"/>
    </source>
</evidence>
<dbReference type="OrthoDB" id="435273at2759"/>
<evidence type="ECO:0000256" key="1">
    <source>
        <dbReference type="ARBA" id="ARBA00022737"/>
    </source>
</evidence>
<name>A0A9P0MQ23_NEZVI</name>
<dbReference type="InterPro" id="IPR050230">
    <property type="entry name" value="CALM/Myosin/TropC-like"/>
</dbReference>
<dbReference type="GO" id="GO:0016460">
    <property type="term" value="C:myosin II complex"/>
    <property type="evidence" value="ECO:0007669"/>
    <property type="project" value="TreeGrafter"/>
</dbReference>
<dbReference type="InterPro" id="IPR011992">
    <property type="entry name" value="EF-hand-dom_pair"/>
</dbReference>
<organism evidence="3 4">
    <name type="scientific">Nezara viridula</name>
    <name type="common">Southern green stink bug</name>
    <name type="synonym">Cimex viridulus</name>
    <dbReference type="NCBI Taxonomy" id="85310"/>
    <lineage>
        <taxon>Eukaryota</taxon>
        <taxon>Metazoa</taxon>
        <taxon>Ecdysozoa</taxon>
        <taxon>Arthropoda</taxon>
        <taxon>Hexapoda</taxon>
        <taxon>Insecta</taxon>
        <taxon>Pterygota</taxon>
        <taxon>Neoptera</taxon>
        <taxon>Paraneoptera</taxon>
        <taxon>Hemiptera</taxon>
        <taxon>Heteroptera</taxon>
        <taxon>Panheteroptera</taxon>
        <taxon>Pentatomomorpha</taxon>
        <taxon>Pentatomoidea</taxon>
        <taxon>Pentatomidae</taxon>
        <taxon>Pentatominae</taxon>
        <taxon>Nezara</taxon>
    </lineage>
</organism>